<dbReference type="EMBL" id="KV582262">
    <property type="protein sequence ID" value="OPL33587.1"/>
    <property type="molecule type" value="Genomic_DNA"/>
</dbReference>
<dbReference type="AlphaFoldDB" id="A0A3L5TUG5"/>
<dbReference type="SMART" id="SM00060">
    <property type="entry name" value="FN3"/>
    <property type="match status" value="1"/>
</dbReference>
<sequence>MVSVKQNSEVVYRIMVVPKHTPDKEAFIKRIKGNEENMTDCDEEEKNTLTEWLSQYKETIIQSIRKDAMTFIEILKGDSNFLDENIRKDIDSLTRTPRLSCRGMCRYYTIILAQTTINKERPTEYILHDKETSTECVLQNIERDNKALTYCILHNTIIERPSKCILEDKETMTERSLQDKETMTEGSLQDKETMTAHTTHMRELFEPGCPSAIDITPTTIQLSWDEPIAGADWYEIKCEQKHISVVCYYKTSGNSSKYIVKGLKRNTEYEFTIQAVKKEVNKGPYSKPLKVSTSVISNYDFAAFVLTNDERQTL</sequence>
<protein>
    <recommendedName>
        <fullName evidence="1">Fibronectin type-III domain-containing protein</fullName>
    </recommendedName>
</protein>
<keyword evidence="3" id="KW-1185">Reference proteome</keyword>
<name>A0A3L5TUG5_MYTGA</name>
<dbReference type="InterPro" id="IPR036116">
    <property type="entry name" value="FN3_sf"/>
</dbReference>
<dbReference type="CDD" id="cd00063">
    <property type="entry name" value="FN3"/>
    <property type="match status" value="1"/>
</dbReference>
<evidence type="ECO:0000313" key="3">
    <source>
        <dbReference type="Proteomes" id="UP000266721"/>
    </source>
</evidence>
<feature type="non-terminal residue" evidence="2">
    <location>
        <position position="1"/>
    </location>
</feature>
<evidence type="ECO:0000313" key="2">
    <source>
        <dbReference type="EMBL" id="OPL33587.1"/>
    </source>
</evidence>
<dbReference type="InterPro" id="IPR003961">
    <property type="entry name" value="FN3_dom"/>
</dbReference>
<reference evidence="2 3" key="1">
    <citation type="journal article" date="2016" name="PLoS ONE">
        <title>A First Insight into the Genome of the Filter-Feeder Mussel Mytilus galloprovincialis.</title>
        <authorList>
            <person name="Murgarella M."/>
            <person name="Puiu D."/>
            <person name="Novoa B."/>
            <person name="Figueras A."/>
            <person name="Posada D."/>
            <person name="Canchaya C."/>
        </authorList>
    </citation>
    <scope>NUCLEOTIDE SEQUENCE [LARGE SCALE GENOMIC DNA]</scope>
    <source>
        <tissue evidence="2">Muscle</tissue>
    </source>
</reference>
<gene>
    <name evidence="2" type="ORF">AM593_02627</name>
</gene>
<dbReference type="SUPFAM" id="SSF49265">
    <property type="entry name" value="Fibronectin type III"/>
    <property type="match status" value="1"/>
</dbReference>
<comment type="caution">
    <text evidence="2">The sequence shown here is derived from an EMBL/GenBank/DDBJ whole genome shotgun (WGS) entry which is preliminary data.</text>
</comment>
<dbReference type="Proteomes" id="UP000266721">
    <property type="component" value="Unassembled WGS sequence"/>
</dbReference>
<proteinExistence type="predicted"/>
<evidence type="ECO:0000259" key="1">
    <source>
        <dbReference type="PROSITE" id="PS50853"/>
    </source>
</evidence>
<dbReference type="Pfam" id="PF00041">
    <property type="entry name" value="fn3"/>
    <property type="match status" value="1"/>
</dbReference>
<organism evidence="2 3">
    <name type="scientific">Mytilus galloprovincialis</name>
    <name type="common">Mediterranean mussel</name>
    <dbReference type="NCBI Taxonomy" id="29158"/>
    <lineage>
        <taxon>Eukaryota</taxon>
        <taxon>Metazoa</taxon>
        <taxon>Spiralia</taxon>
        <taxon>Lophotrochozoa</taxon>
        <taxon>Mollusca</taxon>
        <taxon>Bivalvia</taxon>
        <taxon>Autobranchia</taxon>
        <taxon>Pteriomorphia</taxon>
        <taxon>Mytilida</taxon>
        <taxon>Mytiloidea</taxon>
        <taxon>Mytilidae</taxon>
        <taxon>Mytilinae</taxon>
        <taxon>Mytilus</taxon>
    </lineage>
</organism>
<dbReference type="Gene3D" id="2.60.40.10">
    <property type="entry name" value="Immunoglobulins"/>
    <property type="match status" value="1"/>
</dbReference>
<accession>A0A3L5TUG5</accession>
<feature type="domain" description="Fibronectin type-III" evidence="1">
    <location>
        <begin position="206"/>
        <end position="296"/>
    </location>
</feature>
<dbReference type="InterPro" id="IPR013783">
    <property type="entry name" value="Ig-like_fold"/>
</dbReference>
<dbReference type="PROSITE" id="PS50853">
    <property type="entry name" value="FN3"/>
    <property type="match status" value="1"/>
</dbReference>